<dbReference type="Pfam" id="PF02870">
    <property type="entry name" value="Methyltransf_1N"/>
    <property type="match status" value="1"/>
</dbReference>
<comment type="similarity">
    <text evidence="8">Belongs to the MGMT family.</text>
</comment>
<comment type="catalytic activity">
    <reaction evidence="1 8">
        <text>a 4-O-methyl-thymidine in DNA + L-cysteinyl-[protein] = a thymidine in DNA + S-methyl-L-cysteinyl-[protein]</text>
        <dbReference type="Rhea" id="RHEA:53428"/>
        <dbReference type="Rhea" id="RHEA-COMP:10131"/>
        <dbReference type="Rhea" id="RHEA-COMP:10132"/>
        <dbReference type="Rhea" id="RHEA-COMP:13555"/>
        <dbReference type="Rhea" id="RHEA-COMP:13556"/>
        <dbReference type="ChEBI" id="CHEBI:29950"/>
        <dbReference type="ChEBI" id="CHEBI:82612"/>
        <dbReference type="ChEBI" id="CHEBI:137386"/>
        <dbReference type="ChEBI" id="CHEBI:137387"/>
        <dbReference type="EC" id="2.1.1.63"/>
    </reaction>
</comment>
<dbReference type="GO" id="GO:0032259">
    <property type="term" value="P:methylation"/>
    <property type="evidence" value="ECO:0007669"/>
    <property type="project" value="UniProtKB-KW"/>
</dbReference>
<dbReference type="PANTHER" id="PTHR10815">
    <property type="entry name" value="METHYLATED-DNA--PROTEIN-CYSTEINE METHYLTRANSFERASE"/>
    <property type="match status" value="1"/>
</dbReference>
<comment type="function">
    <text evidence="8">Involved in the cellular defense against the biological effects of O6-methylguanine (O6-MeG) and O4-methylthymine (O4-MeT) in DNA. Repairs the methylated nucleobase in DNA by stoichiometrically transferring the methyl group to a cysteine residue in the enzyme. This is a suicide reaction: the enzyme is irreversibly inactivated.</text>
</comment>
<evidence type="ECO:0000259" key="10">
    <source>
        <dbReference type="Pfam" id="PF02870"/>
    </source>
</evidence>
<comment type="subcellular location">
    <subcellularLocation>
        <location evidence="8">Cytoplasm</location>
    </subcellularLocation>
</comment>
<dbReference type="InterPro" id="IPR014048">
    <property type="entry name" value="MethylDNA_cys_MeTrfase_DNA-bd"/>
</dbReference>
<evidence type="ECO:0000256" key="7">
    <source>
        <dbReference type="ARBA" id="ARBA00049348"/>
    </source>
</evidence>
<keyword evidence="2 8" id="KW-0963">Cytoplasm</keyword>
<dbReference type="GO" id="GO:0003908">
    <property type="term" value="F:methylated-DNA-[protein]-cysteine S-methyltransferase activity"/>
    <property type="evidence" value="ECO:0007669"/>
    <property type="project" value="UniProtKB-EC"/>
</dbReference>
<keyword evidence="6 8" id="KW-0234">DNA repair</keyword>
<dbReference type="InterPro" id="IPR023546">
    <property type="entry name" value="MGMT"/>
</dbReference>
<organism evidence="11 12">
    <name type="scientific">Staphylococcus hsinchuensis</name>
    <dbReference type="NCBI Taxonomy" id="3051183"/>
    <lineage>
        <taxon>Bacteria</taxon>
        <taxon>Bacillati</taxon>
        <taxon>Bacillota</taxon>
        <taxon>Bacilli</taxon>
        <taxon>Bacillales</taxon>
        <taxon>Staphylococcaceae</taxon>
        <taxon>Staphylococcus</taxon>
    </lineage>
</organism>
<dbReference type="InterPro" id="IPR036388">
    <property type="entry name" value="WH-like_DNA-bd_sf"/>
</dbReference>
<dbReference type="Pfam" id="PF01035">
    <property type="entry name" value="DNA_binding_1"/>
    <property type="match status" value="1"/>
</dbReference>
<dbReference type="InterPro" id="IPR008332">
    <property type="entry name" value="MethylG_MeTrfase_N"/>
</dbReference>
<gene>
    <name evidence="11" type="ORF">QQM35_02015</name>
</gene>
<dbReference type="InterPro" id="IPR036217">
    <property type="entry name" value="MethylDNA_cys_MeTrfase_DNAb"/>
</dbReference>
<dbReference type="CDD" id="cd06445">
    <property type="entry name" value="ATase"/>
    <property type="match status" value="1"/>
</dbReference>
<evidence type="ECO:0000256" key="2">
    <source>
        <dbReference type="ARBA" id="ARBA00022490"/>
    </source>
</evidence>
<dbReference type="InterPro" id="IPR001497">
    <property type="entry name" value="MethylDNA_cys_MeTrfase_AS"/>
</dbReference>
<proteinExistence type="inferred from homology"/>
<keyword evidence="5 8" id="KW-0227">DNA damage</keyword>
<dbReference type="Gene3D" id="1.10.10.10">
    <property type="entry name" value="Winged helix-like DNA-binding domain superfamily/Winged helix DNA-binding domain"/>
    <property type="match status" value="1"/>
</dbReference>
<reference evidence="11 12" key="1">
    <citation type="journal article" date="2024" name="Pathogens">
        <title>Staphylococcus hsinchuensis sp. nov., Isolated from Soymilk.</title>
        <authorList>
            <person name="Wang Y.T."/>
            <person name="Lin Y.C."/>
            <person name="Hsieh Y.H."/>
            <person name="Lin Y.T."/>
            <person name="Hamada M."/>
            <person name="Chen C.C."/>
            <person name="Liou J.S."/>
            <person name="Lee A.Y."/>
            <person name="Zhang W.L."/>
            <person name="Chen Y.T."/>
            <person name="Huang C.H."/>
        </authorList>
    </citation>
    <scope>NUCLEOTIDE SEQUENCE [LARGE SCALE GENOMIC DNA]</scope>
    <source>
        <strain evidence="11 12">H164</strain>
    </source>
</reference>
<keyword evidence="3 8" id="KW-0489">Methyltransferase</keyword>
<protein>
    <recommendedName>
        <fullName evidence="8">Methylated-DNA--protein-cysteine methyltransferase</fullName>
        <ecNumber evidence="8">2.1.1.63</ecNumber>
    </recommendedName>
    <alternativeName>
        <fullName evidence="8">6-O-methylguanine-DNA methyltransferase</fullName>
        <shortName evidence="8">MGMT</shortName>
    </alternativeName>
    <alternativeName>
        <fullName evidence="8">O-6-methylguanine-DNA-alkyltransferase</fullName>
    </alternativeName>
</protein>
<keyword evidence="4 8" id="KW-0808">Transferase</keyword>
<evidence type="ECO:0000256" key="8">
    <source>
        <dbReference type="HAMAP-Rule" id="MF_00772"/>
    </source>
</evidence>
<dbReference type="SUPFAM" id="SSF53155">
    <property type="entry name" value="Methylated DNA-protein cysteine methyltransferase domain"/>
    <property type="match status" value="1"/>
</dbReference>
<evidence type="ECO:0000256" key="5">
    <source>
        <dbReference type="ARBA" id="ARBA00022763"/>
    </source>
</evidence>
<dbReference type="PROSITE" id="PS00374">
    <property type="entry name" value="MGMT"/>
    <property type="match status" value="1"/>
</dbReference>
<accession>A0ABZ3EEL0</accession>
<dbReference type="HAMAP" id="MF_00772">
    <property type="entry name" value="OGT"/>
    <property type="match status" value="1"/>
</dbReference>
<dbReference type="Proteomes" id="UP001436297">
    <property type="component" value="Chromosome"/>
</dbReference>
<dbReference type="InterPro" id="IPR036631">
    <property type="entry name" value="MGMT_N_sf"/>
</dbReference>
<evidence type="ECO:0000259" key="9">
    <source>
        <dbReference type="Pfam" id="PF01035"/>
    </source>
</evidence>
<evidence type="ECO:0000256" key="1">
    <source>
        <dbReference type="ARBA" id="ARBA00001286"/>
    </source>
</evidence>
<evidence type="ECO:0000313" key="12">
    <source>
        <dbReference type="Proteomes" id="UP001436297"/>
    </source>
</evidence>
<feature type="domain" description="Methylguanine DNA methyltransferase ribonuclease-like" evidence="10">
    <location>
        <begin position="1"/>
        <end position="72"/>
    </location>
</feature>
<dbReference type="PANTHER" id="PTHR10815:SF5">
    <property type="entry name" value="METHYLATED-DNA--PROTEIN-CYSTEINE METHYLTRANSFERASE"/>
    <property type="match status" value="1"/>
</dbReference>
<feature type="active site" description="Nucleophile; methyl group acceptor" evidence="8">
    <location>
        <position position="133"/>
    </location>
</feature>
<sequence>MYKTEYQSPVGQITLTSDGKHLTGLWFPKNDITKNDDSQYTHRPQLQIFEKVTAWLDAYFSGNNPEIDFPLQPEGTEFKKQVWDLLLEIPFGQTLSYGELAEKVAVKRNKAKMSAQAVGGAVGSNPISIIIPCHRVVGKDGNLTGYGGGIETKVKLLETEQLDMNQFYIPKKGNKI</sequence>
<dbReference type="Gene3D" id="3.30.160.70">
    <property type="entry name" value="Methylated DNA-protein cysteine methyltransferase domain"/>
    <property type="match status" value="1"/>
</dbReference>
<evidence type="ECO:0000256" key="4">
    <source>
        <dbReference type="ARBA" id="ARBA00022679"/>
    </source>
</evidence>
<dbReference type="SUPFAM" id="SSF46767">
    <property type="entry name" value="Methylated DNA-protein cysteine methyltransferase, C-terminal domain"/>
    <property type="match status" value="1"/>
</dbReference>
<keyword evidence="12" id="KW-1185">Reference proteome</keyword>
<evidence type="ECO:0000256" key="3">
    <source>
        <dbReference type="ARBA" id="ARBA00022603"/>
    </source>
</evidence>
<dbReference type="EMBL" id="CP128355">
    <property type="protein sequence ID" value="XAF70918.1"/>
    <property type="molecule type" value="Genomic_DNA"/>
</dbReference>
<evidence type="ECO:0000313" key="11">
    <source>
        <dbReference type="EMBL" id="XAF70918.1"/>
    </source>
</evidence>
<name>A0ABZ3EEL0_9STAP</name>
<dbReference type="NCBIfam" id="TIGR00589">
    <property type="entry name" value="ogt"/>
    <property type="match status" value="1"/>
</dbReference>
<comment type="miscellaneous">
    <text evidence="8">This enzyme catalyzes only one turnover and therefore is not strictly catalytic. According to one definition, an enzyme is a biocatalyst that acts repeatedly and over many reaction cycles.</text>
</comment>
<feature type="domain" description="Methylated-DNA-[protein]-cysteine S-methyltransferase DNA binding" evidence="9">
    <location>
        <begin position="77"/>
        <end position="161"/>
    </location>
</feature>
<evidence type="ECO:0000256" key="6">
    <source>
        <dbReference type="ARBA" id="ARBA00023204"/>
    </source>
</evidence>
<comment type="catalytic activity">
    <reaction evidence="7 8">
        <text>a 6-O-methyl-2'-deoxyguanosine in DNA + L-cysteinyl-[protein] = S-methyl-L-cysteinyl-[protein] + a 2'-deoxyguanosine in DNA</text>
        <dbReference type="Rhea" id="RHEA:24000"/>
        <dbReference type="Rhea" id="RHEA-COMP:10131"/>
        <dbReference type="Rhea" id="RHEA-COMP:10132"/>
        <dbReference type="Rhea" id="RHEA-COMP:11367"/>
        <dbReference type="Rhea" id="RHEA-COMP:11368"/>
        <dbReference type="ChEBI" id="CHEBI:29950"/>
        <dbReference type="ChEBI" id="CHEBI:82612"/>
        <dbReference type="ChEBI" id="CHEBI:85445"/>
        <dbReference type="ChEBI" id="CHEBI:85448"/>
        <dbReference type="EC" id="2.1.1.63"/>
    </reaction>
</comment>
<dbReference type="EC" id="2.1.1.63" evidence="8"/>
<dbReference type="RefSeq" id="WP_251517347.1">
    <property type="nucleotide sequence ID" value="NZ_CP128355.1"/>
</dbReference>